<comment type="caution">
    <text evidence="3">The sequence shown here is derived from an EMBL/GenBank/DDBJ whole genome shotgun (WGS) entry which is preliminary data.</text>
</comment>
<feature type="transmembrane region" description="Helical" evidence="1">
    <location>
        <begin position="122"/>
        <end position="141"/>
    </location>
</feature>
<reference evidence="3 4" key="1">
    <citation type="submission" date="2017-04" db="EMBL/GenBank/DDBJ databases">
        <title>In vitro and in silico characterization of Lactobacillus paraplantarum D2-1, a starter culture for soymilk fermentation.</title>
        <authorList>
            <person name="Endo A."/>
            <person name="Sasaki F."/>
            <person name="Maeno S."/>
            <person name="Kanesaki Y."/>
            <person name="Kubota E."/>
            <person name="Torres G.A."/>
            <person name="Tomita S."/>
            <person name="Nakagawa J."/>
        </authorList>
    </citation>
    <scope>NUCLEOTIDE SEQUENCE [LARGE SCALE GENOMIC DNA]</scope>
    <source>
        <strain evidence="3 4">D2-1</strain>
    </source>
</reference>
<keyword evidence="1" id="KW-1133">Transmembrane helix</keyword>
<feature type="transmembrane region" description="Helical" evidence="1">
    <location>
        <begin position="80"/>
        <end position="95"/>
    </location>
</feature>
<dbReference type="SUPFAM" id="SSF55874">
    <property type="entry name" value="ATPase domain of HSP90 chaperone/DNA topoisomerase II/histidine kinase"/>
    <property type="match status" value="1"/>
</dbReference>
<name>A0ABQ0NE23_9LACO</name>
<dbReference type="Proteomes" id="UP000236162">
    <property type="component" value="Unassembled WGS sequence"/>
</dbReference>
<accession>A0ABQ0NE23</accession>
<evidence type="ECO:0000313" key="3">
    <source>
        <dbReference type="EMBL" id="GBF03325.1"/>
    </source>
</evidence>
<evidence type="ECO:0000313" key="4">
    <source>
        <dbReference type="Proteomes" id="UP000236162"/>
    </source>
</evidence>
<organism evidence="3 4">
    <name type="scientific">Lactiplantibacillus paraplantarum</name>
    <dbReference type="NCBI Taxonomy" id="60520"/>
    <lineage>
        <taxon>Bacteria</taxon>
        <taxon>Bacillati</taxon>
        <taxon>Bacillota</taxon>
        <taxon>Bacilli</taxon>
        <taxon>Lactobacillales</taxon>
        <taxon>Lactobacillaceae</taxon>
        <taxon>Lactiplantibacillus</taxon>
    </lineage>
</organism>
<dbReference type="InterPro" id="IPR036890">
    <property type="entry name" value="HATPase_C_sf"/>
</dbReference>
<dbReference type="Gene3D" id="3.30.565.10">
    <property type="entry name" value="Histidine kinase-like ATPase, C-terminal domain"/>
    <property type="match status" value="1"/>
</dbReference>
<keyword evidence="4" id="KW-1185">Reference proteome</keyword>
<dbReference type="InterPro" id="IPR032834">
    <property type="entry name" value="NatK-like_C"/>
</dbReference>
<feature type="transmembrane region" description="Helical" evidence="1">
    <location>
        <begin position="198"/>
        <end position="221"/>
    </location>
</feature>
<feature type="transmembrane region" description="Helical" evidence="1">
    <location>
        <begin position="233"/>
        <end position="254"/>
    </location>
</feature>
<keyword evidence="3" id="KW-0808">Transferase</keyword>
<evidence type="ECO:0000256" key="1">
    <source>
        <dbReference type="SAM" id="Phobius"/>
    </source>
</evidence>
<dbReference type="Pfam" id="PF14501">
    <property type="entry name" value="HATPase_c_5"/>
    <property type="match status" value="1"/>
</dbReference>
<dbReference type="EMBL" id="BDOR01000027">
    <property type="protein sequence ID" value="GBF03325.1"/>
    <property type="molecule type" value="Genomic_DNA"/>
</dbReference>
<proteinExistence type="predicted"/>
<gene>
    <name evidence="3" type="ORF">LPPLD21_02893</name>
</gene>
<keyword evidence="1" id="KW-0812">Transmembrane</keyword>
<feature type="transmembrane region" description="Helical" evidence="1">
    <location>
        <begin position="101"/>
        <end position="117"/>
    </location>
</feature>
<keyword evidence="1" id="KW-0472">Membrane</keyword>
<dbReference type="GO" id="GO:0016301">
    <property type="term" value="F:kinase activity"/>
    <property type="evidence" value="ECO:0007669"/>
    <property type="project" value="UniProtKB-KW"/>
</dbReference>
<protein>
    <submittedName>
        <fullName evidence="3">Two-component system sensor histidine kinase</fullName>
    </submittedName>
</protein>
<feature type="transmembrane region" description="Helical" evidence="1">
    <location>
        <begin position="161"/>
        <end position="186"/>
    </location>
</feature>
<feature type="domain" description="Sensor histidine kinase NatK-like C-terminal" evidence="2">
    <location>
        <begin position="378"/>
        <end position="466"/>
    </location>
</feature>
<feature type="transmembrane region" description="Helical" evidence="1">
    <location>
        <begin position="27"/>
        <end position="51"/>
    </location>
</feature>
<evidence type="ECO:0000259" key="2">
    <source>
        <dbReference type="Pfam" id="PF14501"/>
    </source>
</evidence>
<keyword evidence="3" id="KW-0418">Kinase</keyword>
<dbReference type="PANTHER" id="PTHR40448">
    <property type="entry name" value="TWO-COMPONENT SENSOR HISTIDINE KINASE"/>
    <property type="match status" value="1"/>
</dbReference>
<sequence length="481" mass="54564">MFMSCSKEVSDSVKIVKFLPRKYTNHIYFATIVVLSIMRGRGAVIVYVYWYIAAFDHWYSVMLIFLLQILINRELRQKRVYLSIAVMTLFLTAIYMLYDDYSDIITFIVNMGLLAFVRRKKYFIVTSLTATLAYILFSFFGNYATESIFHLLNLGLNDWSGWLFEVIGESIVTACMLAVVVSFKVLQKRYPRQFSDEVTLNVIVSALAVVAVAFFTITVAADNYNIGSGFLGILMLILVAILMINAGTFIYLFYSYTLRVQSNRQALERKQYDIYVKNLENSYQNLRKFRHDYQNILLSLGEYIQTADDPELQRYFAQVVTKSKQSLSRDFGHFDNLEQIKDKSLKAIVQSKFSAARQAGIQVRLEANDPVSGIAIDPVTLARVSGILLDNAIEAVNGQSGGQITVAVVKYPRMVELIFANSLTHPIERLDELMVAGHTSKGAGHGQGLATVRELLDPLANVTYEVSSRQRFEFIISIESE</sequence>
<dbReference type="PANTHER" id="PTHR40448:SF1">
    <property type="entry name" value="TWO-COMPONENT SENSOR HISTIDINE KINASE"/>
    <property type="match status" value="1"/>
</dbReference>